<protein>
    <submittedName>
        <fullName evidence="4">Pilus assembly protein PilO</fullName>
    </submittedName>
</protein>
<accession>A0ABU8YNX0</accession>
<feature type="region of interest" description="Disordered" evidence="2">
    <location>
        <begin position="255"/>
        <end position="275"/>
    </location>
</feature>
<evidence type="ECO:0000256" key="2">
    <source>
        <dbReference type="SAM" id="MobiDB-lite"/>
    </source>
</evidence>
<keyword evidence="3" id="KW-0472">Membrane</keyword>
<name>A0ABU8YNX0_9CYAN</name>
<gene>
    <name evidence="4" type="ORF">WMG39_14510</name>
</gene>
<feature type="compositionally biased region" description="Low complexity" evidence="2">
    <location>
        <begin position="266"/>
        <end position="275"/>
    </location>
</feature>
<keyword evidence="3" id="KW-1133">Transmembrane helix</keyword>
<reference evidence="4 5" key="1">
    <citation type="journal article" date="2020" name="Harmful Algae">
        <title>Molecular and morphological characterization of a novel dihydroanatoxin-a producing Microcoleus species (cyanobacteria) from the Russian River, California, USA.</title>
        <authorList>
            <person name="Conklin K.Y."/>
            <person name="Stancheva R."/>
            <person name="Otten T.G."/>
            <person name="Fadness R."/>
            <person name="Boyer G.L."/>
            <person name="Read B."/>
            <person name="Zhang X."/>
            <person name="Sheath R.G."/>
        </authorList>
    </citation>
    <scope>NUCLEOTIDE SEQUENCE [LARGE SCALE GENOMIC DNA]</scope>
    <source>
        <strain evidence="4 5">PTRS2</strain>
    </source>
</reference>
<proteinExistence type="predicted"/>
<evidence type="ECO:0000256" key="1">
    <source>
        <dbReference type="SAM" id="Coils"/>
    </source>
</evidence>
<evidence type="ECO:0000313" key="4">
    <source>
        <dbReference type="EMBL" id="MEK0186050.1"/>
    </source>
</evidence>
<dbReference type="RefSeq" id="WP_340519193.1">
    <property type="nucleotide sequence ID" value="NZ_JBBLXS010000176.1"/>
</dbReference>
<keyword evidence="1" id="KW-0175">Coiled coil</keyword>
<feature type="transmembrane region" description="Helical" evidence="3">
    <location>
        <begin position="31"/>
        <end position="49"/>
    </location>
</feature>
<comment type="caution">
    <text evidence="4">The sequence shown here is derived from an EMBL/GenBank/DDBJ whole genome shotgun (WGS) entry which is preliminary data.</text>
</comment>
<feature type="coiled-coil region" evidence="1">
    <location>
        <begin position="74"/>
        <end position="103"/>
    </location>
</feature>
<evidence type="ECO:0000256" key="3">
    <source>
        <dbReference type="SAM" id="Phobius"/>
    </source>
</evidence>
<evidence type="ECO:0000313" key="5">
    <source>
        <dbReference type="Proteomes" id="UP001384579"/>
    </source>
</evidence>
<keyword evidence="5" id="KW-1185">Reference proteome</keyword>
<organism evidence="4 5">
    <name type="scientific">Microcoleus anatoxicus PTRS2</name>
    <dbReference type="NCBI Taxonomy" id="2705321"/>
    <lineage>
        <taxon>Bacteria</taxon>
        <taxon>Bacillati</taxon>
        <taxon>Cyanobacteriota</taxon>
        <taxon>Cyanophyceae</taxon>
        <taxon>Oscillatoriophycideae</taxon>
        <taxon>Oscillatoriales</taxon>
        <taxon>Microcoleaceae</taxon>
        <taxon>Microcoleus</taxon>
        <taxon>Microcoleus anatoxicus</taxon>
    </lineage>
</organism>
<sequence length="275" mass="29806">MTAANEFIPSGEQGQESSSQELFGIKLTPQVQAIAIAVLGLGVAGYIGYQFVMPEMQKTADIKQKISEGKETQLSLQNQIKKRAEAEAKQEQAKQRRAEVTAMFASDEGSTTLLLDMNQLVNKINAGVQGDQGKAKLTKFEPDILPATAPSATGPGATDPDILKDTSFGSSLAGKLRRKKYKVEFEGNFAQTRSFMRNLELMQSLLVVRNLKSELAEANQTIEVDVLKGKIVPIQPPETKIKTAFDLHALLPLKQEEKLPTPTPSPSAAATPVAK</sequence>
<keyword evidence="3" id="KW-0812">Transmembrane</keyword>
<dbReference type="Proteomes" id="UP001384579">
    <property type="component" value="Unassembled WGS sequence"/>
</dbReference>
<dbReference type="EMBL" id="JBBLXS010000176">
    <property type="protein sequence ID" value="MEK0186050.1"/>
    <property type="molecule type" value="Genomic_DNA"/>
</dbReference>